<feature type="domain" description="EAL" evidence="2">
    <location>
        <begin position="541"/>
        <end position="794"/>
    </location>
</feature>
<keyword evidence="4" id="KW-1185">Reference proteome</keyword>
<dbReference type="SMART" id="SM00052">
    <property type="entry name" value="EAL"/>
    <property type="match status" value="1"/>
</dbReference>
<dbReference type="PANTHER" id="PTHR33121">
    <property type="entry name" value="CYCLIC DI-GMP PHOSPHODIESTERASE PDEF"/>
    <property type="match status" value="1"/>
</dbReference>
<dbReference type="RefSeq" id="WP_260046087.1">
    <property type="nucleotide sequence ID" value="NZ_JANZXA010000006.1"/>
</dbReference>
<name>A0ABT2I5A4_9SPHN</name>
<dbReference type="CDD" id="cd01948">
    <property type="entry name" value="EAL"/>
    <property type="match status" value="1"/>
</dbReference>
<accession>A0ABT2I5A4</accession>
<keyword evidence="1" id="KW-0812">Transmembrane</keyword>
<dbReference type="PROSITE" id="PS50883">
    <property type="entry name" value="EAL"/>
    <property type="match status" value="1"/>
</dbReference>
<keyword evidence="1" id="KW-0472">Membrane</keyword>
<sequence length="799" mass="88856">MVAIFDIRSGLCPWRWRASARDCPLAWKVRLTMAELWTKLRKIWKKPRVRIVFWAAFTGMLIGVTGFAKPAEDVLRDVRWQVRSQPSKGNIVVVLQDNKTLNELDALDVTHGNDADVISQLFAAGADRVFFDRTFSVKGEKHDDEKFINVLKQNSGKVFLGATSSADGPVGNYAGKVPLKKYRDHAGVVSLLSYFHAFKLNIWYPLASGSPIGDIPSLSAKIANVQGDTEQGYYPDFSIRISSYPSLSYIDVLRGRFDPSIVRGKQILIIPAAVSFNDTHSVPGQRIAAPGGYFAAIGAETLERGIPRDLGWLPPFLLVLAVIISGIGRGRVLDVYRFAGLIVALGAIPFVLDSMGIGVEIFPGLVVTLVAVVRMRNLDRVEVAGETNAGSGLPSVQALRNSDQLTPHILVALKIRNYGAIIGSFAEHVEAQLANEIVRRIRISDEGVVVYHEGGMFVWLSNIRSTFDLFENLEGLHRIVQNGIQVGGLDIDLSFNCGVDSEFDRPLSSRIASAMQSAEEAVRNDELVYQHDSRKHEAQWEISLLTSLDRAIDNGEVWVAYQPKLDVRSNRICGAEALVRWTHPERGPISPEKFIRIAEEFHRIERITRYVVNEAVKATVKLCELGHDLTMSVNISAQLLRNPGLPGMIADILAEHGLPSDRLILEITETDRLDRSSRTFQMLQRLVKSGLRLSIDDFGTGNATIDYLRYLPASEVKIDKVFVQSMEDNKEDLLLVQSIIEMAHSLDRTVVAEGVETANVLEILKRLHCDVIQGYYLSRPVPFQDLIELIARPKVLRLG</sequence>
<dbReference type="Pfam" id="PF00563">
    <property type="entry name" value="EAL"/>
    <property type="match status" value="1"/>
</dbReference>
<dbReference type="InterPro" id="IPR001633">
    <property type="entry name" value="EAL_dom"/>
</dbReference>
<evidence type="ECO:0000256" key="1">
    <source>
        <dbReference type="SAM" id="Phobius"/>
    </source>
</evidence>
<reference evidence="3" key="1">
    <citation type="submission" date="2022-09" db="EMBL/GenBank/DDBJ databases">
        <title>Novosphingobium sp. Nov., a polycyclic aromatic hydrocarbon-degrading bacterium isolated form mangrove sediments in HongKong.</title>
        <authorList>
            <person name="Hu Z."/>
        </authorList>
    </citation>
    <scope>NUCLEOTIDE SEQUENCE</scope>
    <source>
        <strain evidence="3">HK4-1</strain>
    </source>
</reference>
<feature type="transmembrane region" description="Helical" evidence="1">
    <location>
        <begin position="335"/>
        <end position="351"/>
    </location>
</feature>
<dbReference type="Gene3D" id="3.20.20.450">
    <property type="entry name" value="EAL domain"/>
    <property type="match status" value="1"/>
</dbReference>
<proteinExistence type="predicted"/>
<feature type="transmembrane region" description="Helical" evidence="1">
    <location>
        <begin position="310"/>
        <end position="328"/>
    </location>
</feature>
<dbReference type="SMART" id="SM01080">
    <property type="entry name" value="CHASE2"/>
    <property type="match status" value="1"/>
</dbReference>
<evidence type="ECO:0000259" key="2">
    <source>
        <dbReference type="PROSITE" id="PS50883"/>
    </source>
</evidence>
<protein>
    <submittedName>
        <fullName evidence="3">EAL domain-containing protein</fullName>
    </submittedName>
</protein>
<dbReference type="SUPFAM" id="SSF141868">
    <property type="entry name" value="EAL domain-like"/>
    <property type="match status" value="1"/>
</dbReference>
<evidence type="ECO:0000313" key="4">
    <source>
        <dbReference type="Proteomes" id="UP001165583"/>
    </source>
</evidence>
<comment type="caution">
    <text evidence="3">The sequence shown here is derived from an EMBL/GenBank/DDBJ whole genome shotgun (WGS) entry which is preliminary data.</text>
</comment>
<gene>
    <name evidence="3" type="ORF">NZK81_10520</name>
</gene>
<dbReference type="InterPro" id="IPR035919">
    <property type="entry name" value="EAL_sf"/>
</dbReference>
<dbReference type="EMBL" id="JANZXA010000006">
    <property type="protein sequence ID" value="MCT2399986.1"/>
    <property type="molecule type" value="Genomic_DNA"/>
</dbReference>
<dbReference type="InterPro" id="IPR007890">
    <property type="entry name" value="CHASE2"/>
</dbReference>
<dbReference type="InterPro" id="IPR050706">
    <property type="entry name" value="Cyclic-di-GMP_PDE-like"/>
</dbReference>
<dbReference type="PANTHER" id="PTHR33121:SF71">
    <property type="entry name" value="OXYGEN SENSOR PROTEIN DOSP"/>
    <property type="match status" value="1"/>
</dbReference>
<evidence type="ECO:0000313" key="3">
    <source>
        <dbReference type="EMBL" id="MCT2399986.1"/>
    </source>
</evidence>
<dbReference type="Pfam" id="PF05226">
    <property type="entry name" value="CHASE2"/>
    <property type="match status" value="1"/>
</dbReference>
<keyword evidence="1" id="KW-1133">Transmembrane helix</keyword>
<dbReference type="Proteomes" id="UP001165583">
    <property type="component" value="Unassembled WGS sequence"/>
</dbReference>
<feature type="transmembrane region" description="Helical" evidence="1">
    <location>
        <begin position="51"/>
        <end position="68"/>
    </location>
</feature>
<organism evidence="3 4">
    <name type="scientific">Novosphingobium mangrovi</name>
    <name type="common">ex Huang et al. 2023</name>
    <dbReference type="NCBI Taxonomy" id="2976432"/>
    <lineage>
        <taxon>Bacteria</taxon>
        <taxon>Pseudomonadati</taxon>
        <taxon>Pseudomonadota</taxon>
        <taxon>Alphaproteobacteria</taxon>
        <taxon>Sphingomonadales</taxon>
        <taxon>Sphingomonadaceae</taxon>
        <taxon>Novosphingobium</taxon>
    </lineage>
</organism>